<evidence type="ECO:0000256" key="5">
    <source>
        <dbReference type="ARBA" id="ARBA00023125"/>
    </source>
</evidence>
<dbReference type="NCBIfam" id="TIGR02937">
    <property type="entry name" value="sigma70-ECF"/>
    <property type="match status" value="1"/>
</dbReference>
<dbReference type="Gene3D" id="1.10.10.10">
    <property type="entry name" value="Winged helix-like DNA-binding domain superfamily/Winged helix DNA-binding domain"/>
    <property type="match status" value="1"/>
</dbReference>
<dbReference type="InterPro" id="IPR016371">
    <property type="entry name" value="RNA_pol_sigma-H_factor"/>
</dbReference>
<dbReference type="PIRSF" id="PIRSF002939">
    <property type="entry name" value="RNA_polymerase_sigma-H_factor"/>
    <property type="match status" value="1"/>
</dbReference>
<evidence type="ECO:0000256" key="2">
    <source>
        <dbReference type="ARBA" id="ARBA00021245"/>
    </source>
</evidence>
<accession>A0A644XDE1</accession>
<dbReference type="GO" id="GO:0003677">
    <property type="term" value="F:DNA binding"/>
    <property type="evidence" value="ECO:0007669"/>
    <property type="project" value="UniProtKB-KW"/>
</dbReference>
<dbReference type="PANTHER" id="PTHR30385:SF1">
    <property type="entry name" value="RNA POLYMERASE SIGMA-H FACTOR"/>
    <property type="match status" value="1"/>
</dbReference>
<feature type="domain" description="HTH luxR-type" evidence="8">
    <location>
        <begin position="149"/>
        <end position="198"/>
    </location>
</feature>
<organism evidence="9">
    <name type="scientific">bioreactor metagenome</name>
    <dbReference type="NCBI Taxonomy" id="1076179"/>
    <lineage>
        <taxon>unclassified sequences</taxon>
        <taxon>metagenomes</taxon>
        <taxon>ecological metagenomes</taxon>
    </lineage>
</organism>
<comment type="caution">
    <text evidence="9">The sequence shown here is derived from an EMBL/GenBank/DDBJ whole genome shotgun (WGS) entry which is preliminary data.</text>
</comment>
<dbReference type="GO" id="GO:0006352">
    <property type="term" value="P:DNA-templated transcription initiation"/>
    <property type="evidence" value="ECO:0007669"/>
    <property type="project" value="InterPro"/>
</dbReference>
<dbReference type="SUPFAM" id="SSF46894">
    <property type="entry name" value="C-terminal effector domain of the bipartite response regulators"/>
    <property type="match status" value="1"/>
</dbReference>
<dbReference type="SMART" id="SM00421">
    <property type="entry name" value="HTH_LUXR"/>
    <property type="match status" value="1"/>
</dbReference>
<dbReference type="Gene3D" id="1.10.1740.10">
    <property type="match status" value="1"/>
</dbReference>
<dbReference type="InterPro" id="IPR014284">
    <property type="entry name" value="RNA_pol_sigma-70_dom"/>
</dbReference>
<dbReference type="InterPro" id="IPR000792">
    <property type="entry name" value="Tscrpt_reg_LuxR_C"/>
</dbReference>
<comment type="function">
    <text evidence="7">Sigma factors are initiation factors that promote the attachment of RNA polymerase to specific initiation sites and are then released. Sigma-S contributes to the protection against external stress, thus playing a role in cellular fitness and survival.</text>
</comment>
<comment type="similarity">
    <text evidence="1">Belongs to the sigma-70 factor family.</text>
</comment>
<reference evidence="9" key="1">
    <citation type="submission" date="2019-08" db="EMBL/GenBank/DDBJ databases">
        <authorList>
            <person name="Kucharzyk K."/>
            <person name="Murdoch R.W."/>
            <person name="Higgins S."/>
            <person name="Loffler F."/>
        </authorList>
    </citation>
    <scope>NUCLEOTIDE SEQUENCE</scope>
</reference>
<dbReference type="AlphaFoldDB" id="A0A644XDE1"/>
<keyword evidence="4" id="KW-0731">Sigma factor</keyword>
<keyword evidence="5" id="KW-0238">DNA-binding</keyword>
<keyword evidence="3" id="KW-0805">Transcription regulation</keyword>
<dbReference type="InterPro" id="IPR036388">
    <property type="entry name" value="WH-like_DNA-bd_sf"/>
</dbReference>
<dbReference type="InterPro" id="IPR013325">
    <property type="entry name" value="RNA_pol_sigma_r2"/>
</dbReference>
<dbReference type="Pfam" id="PF08281">
    <property type="entry name" value="Sigma70_r4_2"/>
    <property type="match status" value="1"/>
</dbReference>
<evidence type="ECO:0000256" key="6">
    <source>
        <dbReference type="ARBA" id="ARBA00023163"/>
    </source>
</evidence>
<evidence type="ECO:0000256" key="1">
    <source>
        <dbReference type="ARBA" id="ARBA00007788"/>
    </source>
</evidence>
<protein>
    <recommendedName>
        <fullName evidence="2">RNA polymerase sigma factor SigS</fullName>
    </recommendedName>
</protein>
<name>A0A644XDE1_9ZZZZ</name>
<evidence type="ECO:0000259" key="8">
    <source>
        <dbReference type="SMART" id="SM00421"/>
    </source>
</evidence>
<sequence length="204" mass="22612">MPYSGDAGLSQLVRRCKSGDSKALDALIARYYPHIRRCCRGFRFAGAEPEDVMQEALIGFCRAARDFDPDGEIPFDAYTAICIRRHLIDAAKSASREKHKPLNSYVSLNTTADSSSDHAFPVFGFETTFDPSDAIIDREAVRLTSGRINAALSPYERQVLRQYLEGKSYKVIALSAGKSIKSVDNAVSRIRRKLSALLSQDSVK</sequence>
<evidence type="ECO:0000256" key="3">
    <source>
        <dbReference type="ARBA" id="ARBA00023015"/>
    </source>
</evidence>
<evidence type="ECO:0000256" key="7">
    <source>
        <dbReference type="ARBA" id="ARBA00024701"/>
    </source>
</evidence>
<gene>
    <name evidence="9" type="primary">sigH_9</name>
    <name evidence="9" type="ORF">SDC9_60562</name>
</gene>
<dbReference type="SUPFAM" id="SSF88946">
    <property type="entry name" value="Sigma2 domain of RNA polymerase sigma factors"/>
    <property type="match status" value="1"/>
</dbReference>
<dbReference type="InterPro" id="IPR007627">
    <property type="entry name" value="RNA_pol_sigma70_r2"/>
</dbReference>
<proteinExistence type="inferred from homology"/>
<keyword evidence="6" id="KW-0804">Transcription</keyword>
<dbReference type="PANTHER" id="PTHR30385">
    <property type="entry name" value="SIGMA FACTOR F FLAGELLAR"/>
    <property type="match status" value="1"/>
</dbReference>
<evidence type="ECO:0000256" key="4">
    <source>
        <dbReference type="ARBA" id="ARBA00023082"/>
    </source>
</evidence>
<dbReference type="Pfam" id="PF04542">
    <property type="entry name" value="Sigma70_r2"/>
    <property type="match status" value="1"/>
</dbReference>
<dbReference type="GO" id="GO:0016987">
    <property type="term" value="F:sigma factor activity"/>
    <property type="evidence" value="ECO:0007669"/>
    <property type="project" value="UniProtKB-KW"/>
</dbReference>
<dbReference type="InterPro" id="IPR013249">
    <property type="entry name" value="RNA_pol_sigma70_r4_t2"/>
</dbReference>
<dbReference type="InterPro" id="IPR016032">
    <property type="entry name" value="Sig_transdc_resp-reg_C-effctor"/>
</dbReference>
<evidence type="ECO:0000313" key="9">
    <source>
        <dbReference type="EMBL" id="MPM14202.1"/>
    </source>
</evidence>
<dbReference type="EMBL" id="VSSQ01002241">
    <property type="protein sequence ID" value="MPM14202.1"/>
    <property type="molecule type" value="Genomic_DNA"/>
</dbReference>